<keyword evidence="1" id="KW-0677">Repeat</keyword>
<evidence type="ECO:0000313" key="3">
    <source>
        <dbReference type="EMBL" id="EKM81452.1"/>
    </source>
</evidence>
<dbReference type="InterPro" id="IPR007111">
    <property type="entry name" value="NACHT_NTPase"/>
</dbReference>
<dbReference type="Gene3D" id="3.40.50.300">
    <property type="entry name" value="P-loop containing nucleotide triphosphate hydrolases"/>
    <property type="match status" value="1"/>
</dbReference>
<dbReference type="InterPro" id="IPR027417">
    <property type="entry name" value="P-loop_NTPase"/>
</dbReference>
<sequence length="349" mass="40283">MRWLVHEYDEWKILWVRGSAGTGKSAVAQSFADSCEEKEILGASYFFSRIAGRDKLETVVPTLVYELARSVPEYHSFVEHRLAKDHILLRNSPPVQFRKLIVEPFANLQRERPRKPIVIILDGLDECQGANAQREILEMITNAIRTNPDLPLRWLIFSRPEAHLKNAFSPMSECGREELIIDTECRENVERYVKDRLVKIKATYNDMIPADWPPQNKLRKLLDAVSGLFIFASTCLNYIGDSEGADPVSQLDSLLLFLRRSQGVVSRNPLAALDLLYSRILQDIPPDVFETTRKILAYMCYRDTFDEYHNLYSAQALSNFLQGWYKRGIIEHGNCRQSRFTTNNRSNHD</sequence>
<dbReference type="Pfam" id="PF24883">
    <property type="entry name" value="NPHP3_N"/>
    <property type="match status" value="1"/>
</dbReference>
<dbReference type="KEGG" id="abp:AGABI1DRAFT69674"/>
<accession>K5XE36</accession>
<dbReference type="GeneID" id="18830826"/>
<evidence type="ECO:0000256" key="1">
    <source>
        <dbReference type="ARBA" id="ARBA00022737"/>
    </source>
</evidence>
<dbReference type="OrthoDB" id="4760524at2759"/>
<proteinExistence type="predicted"/>
<evidence type="ECO:0000313" key="4">
    <source>
        <dbReference type="Proteomes" id="UP000008493"/>
    </source>
</evidence>
<dbReference type="Proteomes" id="UP000008493">
    <property type="component" value="Unassembled WGS sequence"/>
</dbReference>
<keyword evidence="4" id="KW-1185">Reference proteome</keyword>
<dbReference type="RefSeq" id="XP_007327235.1">
    <property type="nucleotide sequence ID" value="XM_007327173.1"/>
</dbReference>
<organism evidence="3 4">
    <name type="scientific">Agaricus bisporus var. burnettii (strain JB137-S8 / ATCC MYA-4627 / FGSC 10392)</name>
    <name type="common">White button mushroom</name>
    <dbReference type="NCBI Taxonomy" id="597362"/>
    <lineage>
        <taxon>Eukaryota</taxon>
        <taxon>Fungi</taxon>
        <taxon>Dikarya</taxon>
        <taxon>Basidiomycota</taxon>
        <taxon>Agaricomycotina</taxon>
        <taxon>Agaricomycetes</taxon>
        <taxon>Agaricomycetidae</taxon>
        <taxon>Agaricales</taxon>
        <taxon>Agaricineae</taxon>
        <taxon>Agaricaceae</taxon>
        <taxon>Agaricus</taxon>
    </lineage>
</organism>
<feature type="domain" description="NACHT" evidence="2">
    <location>
        <begin position="12"/>
        <end position="162"/>
    </location>
</feature>
<dbReference type="HOGENOM" id="CLU_000288_6_10_1"/>
<dbReference type="SUPFAM" id="SSF52540">
    <property type="entry name" value="P-loop containing nucleoside triphosphate hydrolases"/>
    <property type="match status" value="1"/>
</dbReference>
<reference evidence="4" key="1">
    <citation type="journal article" date="2012" name="Proc. Natl. Acad. Sci. U.S.A.">
        <title>Genome sequence of the button mushroom Agaricus bisporus reveals mechanisms governing adaptation to a humic-rich ecological niche.</title>
        <authorList>
            <person name="Morin E."/>
            <person name="Kohler A."/>
            <person name="Baker A.R."/>
            <person name="Foulongne-Oriol M."/>
            <person name="Lombard V."/>
            <person name="Nagy L.G."/>
            <person name="Ohm R.A."/>
            <person name="Patyshakuliyeva A."/>
            <person name="Brun A."/>
            <person name="Aerts A.L."/>
            <person name="Bailey A.M."/>
            <person name="Billette C."/>
            <person name="Coutinho P.M."/>
            <person name="Deakin G."/>
            <person name="Doddapaneni H."/>
            <person name="Floudas D."/>
            <person name="Grimwood J."/>
            <person name="Hilden K."/>
            <person name="Kuees U."/>
            <person name="LaButti K.M."/>
            <person name="Lapidus A."/>
            <person name="Lindquist E.A."/>
            <person name="Lucas S.M."/>
            <person name="Murat C."/>
            <person name="Riley R.W."/>
            <person name="Salamov A.A."/>
            <person name="Schmutz J."/>
            <person name="Subramanian V."/>
            <person name="Woesten H.A.B."/>
            <person name="Xu J."/>
            <person name="Eastwood D.C."/>
            <person name="Foster G.D."/>
            <person name="Sonnenberg A.S."/>
            <person name="Cullen D."/>
            <person name="de Vries R.P."/>
            <person name="Lundell T."/>
            <person name="Hibbett D.S."/>
            <person name="Henrissat B."/>
            <person name="Burton K.S."/>
            <person name="Kerrigan R.W."/>
            <person name="Challen M.P."/>
            <person name="Grigoriev I.V."/>
            <person name="Martin F."/>
        </authorList>
    </citation>
    <scope>NUCLEOTIDE SEQUENCE [LARGE SCALE GENOMIC DNA]</scope>
    <source>
        <strain evidence="4">JB137-S8 / ATCC MYA-4627 / FGSC 10392</strain>
    </source>
</reference>
<dbReference type="STRING" id="597362.K5XE36"/>
<protein>
    <recommendedName>
        <fullName evidence="2">NACHT domain-containing protein</fullName>
    </recommendedName>
</protein>
<dbReference type="OMA" id="FEWPAPS"/>
<dbReference type="eggNOG" id="ENOG502SHJ9">
    <property type="taxonomic scope" value="Eukaryota"/>
</dbReference>
<dbReference type="PANTHER" id="PTHR10039:SF14">
    <property type="entry name" value="NACHT DOMAIN-CONTAINING PROTEIN"/>
    <property type="match status" value="1"/>
</dbReference>
<name>K5XE36_AGABU</name>
<dbReference type="EMBL" id="JH971387">
    <property type="protein sequence ID" value="EKM81452.1"/>
    <property type="molecule type" value="Genomic_DNA"/>
</dbReference>
<dbReference type="AlphaFoldDB" id="K5XE36"/>
<dbReference type="InterPro" id="IPR056884">
    <property type="entry name" value="NPHP3-like_N"/>
</dbReference>
<dbReference type="PANTHER" id="PTHR10039">
    <property type="entry name" value="AMELOGENIN"/>
    <property type="match status" value="1"/>
</dbReference>
<evidence type="ECO:0000259" key="2">
    <source>
        <dbReference type="PROSITE" id="PS50837"/>
    </source>
</evidence>
<dbReference type="InParanoid" id="K5XE36"/>
<gene>
    <name evidence="3" type="ORF">AGABI1DRAFT_69674</name>
</gene>
<dbReference type="PROSITE" id="PS50837">
    <property type="entry name" value="NACHT"/>
    <property type="match status" value="1"/>
</dbReference>